<proteinExistence type="predicted"/>
<sequence>MSRGSAPVRRRDAFPPADRTWSRTGPDRATLGIIAGGLGVSLGESVSARSLASSLVAFVRGVIDTLLAVIWLAGGPPVREPGARLTV</sequence>
<gene>
    <name evidence="2" type="ORF">EJC51_15750</name>
</gene>
<evidence type="ECO:0000313" key="2">
    <source>
        <dbReference type="EMBL" id="AZP17446.1"/>
    </source>
</evidence>
<dbReference type="KEGG" id="saqu:EJC51_15750"/>
<feature type="region of interest" description="Disordered" evidence="1">
    <location>
        <begin position="1"/>
        <end position="26"/>
    </location>
</feature>
<protein>
    <submittedName>
        <fullName evidence="2">Uncharacterized protein</fullName>
    </submittedName>
</protein>
<keyword evidence="3" id="KW-1185">Reference proteome</keyword>
<name>A0A3S9HZC7_9ACTN</name>
<dbReference type="EMBL" id="CP034463">
    <property type="protein sequence ID" value="AZP17446.1"/>
    <property type="molecule type" value="Genomic_DNA"/>
</dbReference>
<evidence type="ECO:0000256" key="1">
    <source>
        <dbReference type="SAM" id="MobiDB-lite"/>
    </source>
</evidence>
<evidence type="ECO:0000313" key="3">
    <source>
        <dbReference type="Proteomes" id="UP000280197"/>
    </source>
</evidence>
<dbReference type="AlphaFoldDB" id="A0A3S9HZC7"/>
<organism evidence="2 3">
    <name type="scientific">Streptomyces aquilus</name>
    <dbReference type="NCBI Taxonomy" id="2548456"/>
    <lineage>
        <taxon>Bacteria</taxon>
        <taxon>Bacillati</taxon>
        <taxon>Actinomycetota</taxon>
        <taxon>Actinomycetes</taxon>
        <taxon>Kitasatosporales</taxon>
        <taxon>Streptomycetaceae</taxon>
        <taxon>Streptomyces</taxon>
    </lineage>
</organism>
<reference evidence="2 3" key="1">
    <citation type="submission" date="2018-12" db="EMBL/GenBank/DDBJ databases">
        <authorList>
            <person name="Li K."/>
        </authorList>
    </citation>
    <scope>NUCLEOTIDE SEQUENCE [LARGE SCALE GENOMIC DNA]</scope>
    <source>
        <strain evidence="3">CR22</strain>
    </source>
</reference>
<accession>A0A3S9HZC7</accession>
<dbReference type="Proteomes" id="UP000280197">
    <property type="component" value="Chromosome"/>
</dbReference>